<evidence type="ECO:0000256" key="1">
    <source>
        <dbReference type="ARBA" id="ARBA00022801"/>
    </source>
</evidence>
<dbReference type="InterPro" id="IPR029058">
    <property type="entry name" value="AB_hydrolase_fold"/>
</dbReference>
<evidence type="ECO:0000313" key="3">
    <source>
        <dbReference type="EMBL" id="MCC4307673.1"/>
    </source>
</evidence>
<name>A0A9Q3UKU3_9GAMM</name>
<dbReference type="Gene3D" id="3.40.50.1820">
    <property type="entry name" value="alpha/beta hydrolase"/>
    <property type="match status" value="1"/>
</dbReference>
<dbReference type="PANTHER" id="PTHR43329">
    <property type="entry name" value="EPOXIDE HYDROLASE"/>
    <property type="match status" value="1"/>
</dbReference>
<evidence type="ECO:0000313" key="4">
    <source>
        <dbReference type="Proteomes" id="UP001108027"/>
    </source>
</evidence>
<protein>
    <submittedName>
        <fullName evidence="3">Alpha/beta hydrolase</fullName>
    </submittedName>
</protein>
<organism evidence="3 4">
    <name type="scientific">Alloalcanivorax marinus</name>
    <dbReference type="NCBI Taxonomy" id="1177169"/>
    <lineage>
        <taxon>Bacteria</taxon>
        <taxon>Pseudomonadati</taxon>
        <taxon>Pseudomonadota</taxon>
        <taxon>Gammaproteobacteria</taxon>
        <taxon>Oceanospirillales</taxon>
        <taxon>Alcanivoracaceae</taxon>
        <taxon>Alloalcanivorax</taxon>
    </lineage>
</organism>
<dbReference type="GO" id="GO:0016787">
    <property type="term" value="F:hydrolase activity"/>
    <property type="evidence" value="ECO:0007669"/>
    <property type="project" value="UniProtKB-KW"/>
</dbReference>
<comment type="caution">
    <text evidence="3">The sequence shown here is derived from an EMBL/GenBank/DDBJ whole genome shotgun (WGS) entry which is preliminary data.</text>
</comment>
<proteinExistence type="predicted"/>
<dbReference type="Proteomes" id="UP001108027">
    <property type="component" value="Unassembled WGS sequence"/>
</dbReference>
<gene>
    <name evidence="3" type="ORF">LL252_03725</name>
</gene>
<dbReference type="InterPro" id="IPR000639">
    <property type="entry name" value="Epox_hydrolase-like"/>
</dbReference>
<keyword evidence="4" id="KW-1185">Reference proteome</keyword>
<dbReference type="AlphaFoldDB" id="A0A9Q3UKU3"/>
<accession>A0A9Q3UKU3</accession>
<dbReference type="SUPFAM" id="SSF53474">
    <property type="entry name" value="alpha/beta-Hydrolases"/>
    <property type="match status" value="1"/>
</dbReference>
<dbReference type="PRINTS" id="PR00412">
    <property type="entry name" value="EPOXHYDRLASE"/>
</dbReference>
<feature type="domain" description="AB hydrolase-1" evidence="2">
    <location>
        <begin position="23"/>
        <end position="274"/>
    </location>
</feature>
<keyword evidence="1 3" id="KW-0378">Hydrolase</keyword>
<sequence>MKQVELVNGHLRFPALLTGDGEPVILLHGFPDTHENWAVQMKLLADAGYTCVAPALRGYAPSCQPGSGDYSLHAAVDDLLVFANQLGGRVHLIGHDWGAAVGYLACARYPESFCTFSALAIPPLKRLPKALLKVPEQIKLSGYMQFFQLPVAPEAWLKRDGLSGVDTLWHRWSPDWDPGLYLDNARHTLGEPGVLAGALGWYRHLIRLWRKEQREVQEWLGLDVRVPTQVLMGDNDGCMSPKLLDHCLNNDDFPAGLYVERLEAAGHFLHLERPETVAERLIAHLKRGECLV</sequence>
<dbReference type="RefSeq" id="WP_228233022.1">
    <property type="nucleotide sequence ID" value="NZ_JAJGNA010000003.1"/>
</dbReference>
<reference evidence="3" key="1">
    <citation type="submission" date="2021-10" db="EMBL/GenBank/DDBJ databases">
        <title>The diversity and Nitrogen Metabolism of Culturable Nitrate-Utilizing Bacteria Within the Oxygen Minimum Zone of the Changjiang (Yangtze River)Estuary.</title>
        <authorList>
            <person name="Zhang D."/>
            <person name="Zheng J."/>
            <person name="Liu S."/>
            <person name="He W."/>
        </authorList>
    </citation>
    <scope>NUCLEOTIDE SEQUENCE</scope>
    <source>
        <strain evidence="3">FXH-223</strain>
    </source>
</reference>
<dbReference type="Pfam" id="PF00561">
    <property type="entry name" value="Abhydrolase_1"/>
    <property type="match status" value="1"/>
</dbReference>
<dbReference type="InterPro" id="IPR000073">
    <property type="entry name" value="AB_hydrolase_1"/>
</dbReference>
<evidence type="ECO:0000259" key="2">
    <source>
        <dbReference type="Pfam" id="PF00561"/>
    </source>
</evidence>
<dbReference type="EMBL" id="JAJGNA010000003">
    <property type="protein sequence ID" value="MCC4307673.1"/>
    <property type="molecule type" value="Genomic_DNA"/>
</dbReference>